<reference evidence="1" key="2">
    <citation type="submission" date="2023-07" db="EMBL/GenBank/DDBJ databases">
        <authorList>
            <person name="Shen H."/>
        </authorList>
    </citation>
    <scope>NUCLEOTIDE SEQUENCE</scope>
    <source>
        <strain evidence="1">TNR-22</strain>
    </source>
</reference>
<dbReference type="RefSeq" id="WP_354542306.1">
    <property type="nucleotide sequence ID" value="NZ_JBEPMS010000005.1"/>
</dbReference>
<gene>
    <name evidence="1" type="ORF">Q4481_13345</name>
</gene>
<evidence type="ECO:0000313" key="1">
    <source>
        <dbReference type="EMBL" id="MDO6964947.1"/>
    </source>
</evidence>
<evidence type="ECO:0000313" key="2">
    <source>
        <dbReference type="Proteomes" id="UP001174932"/>
    </source>
</evidence>
<accession>A0ABT8YMM3</accession>
<dbReference type="InterPro" id="IPR027417">
    <property type="entry name" value="P-loop_NTPase"/>
</dbReference>
<sequence>MGWRRLSRSWLSRDCASFGHMVRRRLFPMVSRMIEYENFIYLDVYKTGSTHVVDLLKRVTAGRAVTKSRHSPLRRGLLNFGKPGKFTFATVRNPWDWYVSMWAYGHTTENPLYQHILDALGPERHAALYDTDNPKAAFSDWLRSIHDPAFLAVALKKFRLPRTGLTPFMGFYTYRFMKVTLPSPEILLRWPFVRSMDGAIAFQKRWAMYDSVLKTETLDDDLRRLAETNGPALGFKPNAVAIIDRMAADHKNLSKRSLASYRDYYSDELRDLVARRDRLVIDLFGYSF</sequence>
<proteinExistence type="predicted"/>
<dbReference type="Proteomes" id="UP001174932">
    <property type="component" value="Unassembled WGS sequence"/>
</dbReference>
<reference evidence="1" key="1">
    <citation type="journal article" date="2015" name="Int. J. Syst. Evol. Microbiol.">
        <title>Rhizobium alvei sp. nov., isolated from a freshwater river.</title>
        <authorList>
            <person name="Sheu S.Y."/>
            <person name="Huang H.W."/>
            <person name="Young C.C."/>
            <person name="Chen W.M."/>
        </authorList>
    </citation>
    <scope>NUCLEOTIDE SEQUENCE</scope>
    <source>
        <strain evidence="1">TNR-22</strain>
    </source>
</reference>
<name>A0ABT8YMM3_9HYPH</name>
<comment type="caution">
    <text evidence="1">The sequence shown here is derived from an EMBL/GenBank/DDBJ whole genome shotgun (WGS) entry which is preliminary data.</text>
</comment>
<organism evidence="1 2">
    <name type="scientific">Rhizobium alvei</name>
    <dbReference type="NCBI Taxonomy" id="1132659"/>
    <lineage>
        <taxon>Bacteria</taxon>
        <taxon>Pseudomonadati</taxon>
        <taxon>Pseudomonadota</taxon>
        <taxon>Alphaproteobacteria</taxon>
        <taxon>Hyphomicrobiales</taxon>
        <taxon>Rhizobiaceae</taxon>
        <taxon>Rhizobium/Agrobacterium group</taxon>
        <taxon>Rhizobium</taxon>
    </lineage>
</organism>
<dbReference type="SUPFAM" id="SSF52540">
    <property type="entry name" value="P-loop containing nucleoside triphosphate hydrolases"/>
    <property type="match status" value="1"/>
</dbReference>
<protein>
    <submittedName>
        <fullName evidence="1">Sulfotransferase family 2 domain-containing protein</fullName>
    </submittedName>
</protein>
<dbReference type="EMBL" id="JAUOZU010000008">
    <property type="protein sequence ID" value="MDO6964947.1"/>
    <property type="molecule type" value="Genomic_DNA"/>
</dbReference>
<keyword evidence="2" id="KW-1185">Reference proteome</keyword>